<dbReference type="EMBL" id="JBJUIK010000001">
    <property type="protein sequence ID" value="KAL3537880.1"/>
    <property type="molecule type" value="Genomic_DNA"/>
</dbReference>
<comment type="caution">
    <text evidence="1">The sequence shown here is derived from an EMBL/GenBank/DDBJ whole genome shotgun (WGS) entry which is preliminary data.</text>
</comment>
<accession>A0ABD3B2Y3</accession>
<keyword evidence="2" id="KW-1185">Reference proteome</keyword>
<gene>
    <name evidence="1" type="ORF">ACH5RR_001246</name>
</gene>
<proteinExistence type="predicted"/>
<evidence type="ECO:0000313" key="1">
    <source>
        <dbReference type="EMBL" id="KAL3537880.1"/>
    </source>
</evidence>
<dbReference type="AlphaFoldDB" id="A0ABD3B2Y3"/>
<sequence length="127" mass="14276">MKILENARSLTQSILLQTKQRFVASALEYLWHMKLAHKKADVKKFHQSLIEKAVTTSSSQQSPRPFSSVDPQKECHDFQCLLGDPSYISQKKSAMVRSRVERICLGGSKTRGLLVGIDASTCLIKIK</sequence>
<organism evidence="1 2">
    <name type="scientific">Cinchona calisaya</name>
    <dbReference type="NCBI Taxonomy" id="153742"/>
    <lineage>
        <taxon>Eukaryota</taxon>
        <taxon>Viridiplantae</taxon>
        <taxon>Streptophyta</taxon>
        <taxon>Embryophyta</taxon>
        <taxon>Tracheophyta</taxon>
        <taxon>Spermatophyta</taxon>
        <taxon>Magnoliopsida</taxon>
        <taxon>eudicotyledons</taxon>
        <taxon>Gunneridae</taxon>
        <taxon>Pentapetalae</taxon>
        <taxon>asterids</taxon>
        <taxon>lamiids</taxon>
        <taxon>Gentianales</taxon>
        <taxon>Rubiaceae</taxon>
        <taxon>Cinchonoideae</taxon>
        <taxon>Cinchoneae</taxon>
        <taxon>Cinchona</taxon>
    </lineage>
</organism>
<protein>
    <submittedName>
        <fullName evidence="1">Uncharacterized protein</fullName>
    </submittedName>
</protein>
<dbReference type="Proteomes" id="UP001630127">
    <property type="component" value="Unassembled WGS sequence"/>
</dbReference>
<name>A0ABD3B2Y3_9GENT</name>
<reference evidence="1 2" key="1">
    <citation type="submission" date="2024-11" db="EMBL/GenBank/DDBJ databases">
        <title>A near-complete genome assembly of Cinchona calisaya.</title>
        <authorList>
            <person name="Lian D.C."/>
            <person name="Zhao X.W."/>
            <person name="Wei L."/>
        </authorList>
    </citation>
    <scope>NUCLEOTIDE SEQUENCE [LARGE SCALE GENOMIC DNA]</scope>
    <source>
        <tissue evidence="1">Nenye</tissue>
    </source>
</reference>
<evidence type="ECO:0000313" key="2">
    <source>
        <dbReference type="Proteomes" id="UP001630127"/>
    </source>
</evidence>